<dbReference type="AlphaFoldDB" id="A0A9W6SU39"/>
<name>A0A9W6SU39_9ACTN</name>
<organism evidence="1 2">
    <name type="scientific">Actinorhabdospora filicis</name>
    <dbReference type="NCBI Taxonomy" id="1785913"/>
    <lineage>
        <taxon>Bacteria</taxon>
        <taxon>Bacillati</taxon>
        <taxon>Actinomycetota</taxon>
        <taxon>Actinomycetes</taxon>
        <taxon>Micromonosporales</taxon>
        <taxon>Micromonosporaceae</taxon>
        <taxon>Actinorhabdospora</taxon>
    </lineage>
</organism>
<proteinExistence type="predicted"/>
<accession>A0A9W6SU39</accession>
<sequence length="70" mass="7796">MSTASEHIAIIEDPHLALGRHCGRCGRSAGEDALIWTMERNERGLVWTCPECTRRNLAAIEGGLDQAFWD</sequence>
<dbReference type="RefSeq" id="WP_285667553.1">
    <property type="nucleotide sequence ID" value="NZ_BSTX01000008.1"/>
</dbReference>
<dbReference type="Proteomes" id="UP001165079">
    <property type="component" value="Unassembled WGS sequence"/>
</dbReference>
<comment type="caution">
    <text evidence="1">The sequence shown here is derived from an EMBL/GenBank/DDBJ whole genome shotgun (WGS) entry which is preliminary data.</text>
</comment>
<protein>
    <submittedName>
        <fullName evidence="1">Uncharacterized protein</fullName>
    </submittedName>
</protein>
<evidence type="ECO:0000313" key="1">
    <source>
        <dbReference type="EMBL" id="GLZ81984.1"/>
    </source>
</evidence>
<gene>
    <name evidence="1" type="ORF">Afil01_67910</name>
</gene>
<evidence type="ECO:0000313" key="2">
    <source>
        <dbReference type="Proteomes" id="UP001165079"/>
    </source>
</evidence>
<reference evidence="1" key="1">
    <citation type="submission" date="2023-03" db="EMBL/GenBank/DDBJ databases">
        <title>Actinorhabdospora filicis NBRC 111898.</title>
        <authorList>
            <person name="Ichikawa N."/>
            <person name="Sato H."/>
            <person name="Tonouchi N."/>
        </authorList>
    </citation>
    <scope>NUCLEOTIDE SEQUENCE</scope>
    <source>
        <strain evidence="1">NBRC 111898</strain>
    </source>
</reference>
<keyword evidence="2" id="KW-1185">Reference proteome</keyword>
<dbReference type="EMBL" id="BSTX01000008">
    <property type="protein sequence ID" value="GLZ81984.1"/>
    <property type="molecule type" value="Genomic_DNA"/>
</dbReference>